<organism evidence="9 10">
    <name type="scientific">Clostridium kluyveri (strain ATCC 8527 / DSM 555 / NBRC 12016 / NCIMB 10680 / K1)</name>
    <dbReference type="NCBI Taxonomy" id="431943"/>
    <lineage>
        <taxon>Bacteria</taxon>
        <taxon>Bacillati</taxon>
        <taxon>Bacillota</taxon>
        <taxon>Clostridia</taxon>
        <taxon>Eubacteriales</taxon>
        <taxon>Clostridiaceae</taxon>
        <taxon>Clostridium</taxon>
    </lineage>
</organism>
<keyword evidence="3" id="KW-0229">DNA integration</keyword>
<gene>
    <name evidence="9" type="ordered locus">CKL_1738</name>
</gene>
<protein>
    <submittedName>
        <fullName evidence="9">Transposase A from transposon Tn554</fullName>
    </submittedName>
</protein>
<dbReference type="HOGENOM" id="CLU_027562_9_6_9"/>
<accession>A5N8Z9</accession>
<proteinExistence type="inferred from homology"/>
<dbReference type="InterPro" id="IPR013762">
    <property type="entry name" value="Integrase-like_cat_sf"/>
</dbReference>
<dbReference type="PANTHER" id="PTHR30349:SF41">
    <property type="entry name" value="INTEGRASE_RECOMBINASE PROTEIN MJ0367-RELATED"/>
    <property type="match status" value="1"/>
</dbReference>
<dbReference type="InterPro" id="IPR004107">
    <property type="entry name" value="Integrase_SAM-like_N"/>
</dbReference>
<dbReference type="Pfam" id="PF00589">
    <property type="entry name" value="Phage_integrase"/>
    <property type="match status" value="1"/>
</dbReference>
<dbReference type="EMBL" id="CP000673">
    <property type="protein sequence ID" value="EDK33780.1"/>
    <property type="molecule type" value="Genomic_DNA"/>
</dbReference>
<dbReference type="GO" id="GO:0003677">
    <property type="term" value="F:DNA binding"/>
    <property type="evidence" value="ECO:0007669"/>
    <property type="project" value="UniProtKB-UniRule"/>
</dbReference>
<dbReference type="eggNOG" id="COG4974">
    <property type="taxonomic scope" value="Bacteria"/>
</dbReference>
<keyword evidence="4 6" id="KW-0238">DNA-binding</keyword>
<evidence type="ECO:0000256" key="2">
    <source>
        <dbReference type="ARBA" id="ARBA00008857"/>
    </source>
</evidence>
<dbReference type="InterPro" id="IPR050090">
    <property type="entry name" value="Tyrosine_recombinase_XerCD"/>
</dbReference>
<dbReference type="GO" id="GO:0015074">
    <property type="term" value="P:DNA integration"/>
    <property type="evidence" value="ECO:0007669"/>
    <property type="project" value="UniProtKB-KW"/>
</dbReference>
<evidence type="ECO:0000256" key="1">
    <source>
        <dbReference type="ARBA" id="ARBA00003283"/>
    </source>
</evidence>
<dbReference type="KEGG" id="ckl:CKL_1738"/>
<evidence type="ECO:0000256" key="4">
    <source>
        <dbReference type="ARBA" id="ARBA00023125"/>
    </source>
</evidence>
<sequence length="379" mass="44396">MGEWIEMRVEALITGKGKERYMLVDDKGEPVEVVLKYIRYKDNAGAARNTLRAYCYHLKLFFQFLDQESLDYRDIGLDEMASFMRWLQNPYGSLKVSPIALATSTRTAQTINIVLSTVIGFYDYIMRHEDYSVQLSVRLKRQISGSHRGFKNFLYHINKDRSYDRKILKLKAPKSKPKTISKEKVGILMDACSNIRDKFLIQLLWESSIRIGEALALWLEDFQIDAGKIHIRDRGELSNHAEIKTVCSPRTIDVSSDLMNFYMDYIAEYHTDEVDTNHVFIKFSGENKYQPLEYQDVVSLFNRLKSKTGIDVSPHILRHTSLTELRRAGWRDEHLMKRAGHAHVQTTMQMYIHPSDEDIRKDWEKAEEKMRLKKVRINE</sequence>
<evidence type="ECO:0000313" key="9">
    <source>
        <dbReference type="EMBL" id="EDK33780.1"/>
    </source>
</evidence>
<feature type="domain" description="Core-binding (CB)" evidence="8">
    <location>
        <begin position="28"/>
        <end position="126"/>
    </location>
</feature>
<dbReference type="PROSITE" id="PS51900">
    <property type="entry name" value="CB"/>
    <property type="match status" value="1"/>
</dbReference>
<keyword evidence="5" id="KW-0233">DNA recombination</keyword>
<dbReference type="SUPFAM" id="SSF56349">
    <property type="entry name" value="DNA breaking-rejoining enzymes"/>
    <property type="match status" value="1"/>
</dbReference>
<dbReference type="InterPro" id="IPR044068">
    <property type="entry name" value="CB"/>
</dbReference>
<dbReference type="PROSITE" id="PS51898">
    <property type="entry name" value="TYR_RECOMBINASE"/>
    <property type="match status" value="1"/>
</dbReference>
<evidence type="ECO:0000313" key="10">
    <source>
        <dbReference type="Proteomes" id="UP000002411"/>
    </source>
</evidence>
<keyword evidence="10" id="KW-1185">Reference proteome</keyword>
<dbReference type="Pfam" id="PF02899">
    <property type="entry name" value="Phage_int_SAM_1"/>
    <property type="match status" value="1"/>
</dbReference>
<evidence type="ECO:0000259" key="8">
    <source>
        <dbReference type="PROSITE" id="PS51900"/>
    </source>
</evidence>
<dbReference type="GO" id="GO:0006310">
    <property type="term" value="P:DNA recombination"/>
    <property type="evidence" value="ECO:0007669"/>
    <property type="project" value="UniProtKB-KW"/>
</dbReference>
<comment type="function">
    <text evidence="1">Site-specific tyrosine recombinase, which acts by catalyzing the cutting and rejoining of the recombining DNA molecules.</text>
</comment>
<reference evidence="9 10" key="1">
    <citation type="journal article" date="2008" name="Proc. Natl. Acad. Sci. U.S.A.">
        <title>The genome of Clostridium kluyveri, a strict anaerobe with unique metabolic features.</title>
        <authorList>
            <person name="Seedorf H."/>
            <person name="Fricke W.F."/>
            <person name="Veith B."/>
            <person name="Brueggemann H."/>
            <person name="Liesegang H."/>
            <person name="Strittmatter A."/>
            <person name="Miethke M."/>
            <person name="Buckel W."/>
            <person name="Hinderberger J."/>
            <person name="Li F."/>
            <person name="Hagemeier C."/>
            <person name="Thauer R.K."/>
            <person name="Gottschalk G."/>
        </authorList>
    </citation>
    <scope>NUCLEOTIDE SEQUENCE [LARGE SCALE GENOMIC DNA]</scope>
    <source>
        <strain evidence="10">ATCC 8527 / DSM 555 / NCIMB 10680</strain>
    </source>
</reference>
<name>A5N8Z9_CLOK5</name>
<dbReference type="PANTHER" id="PTHR30349">
    <property type="entry name" value="PHAGE INTEGRASE-RELATED"/>
    <property type="match status" value="1"/>
</dbReference>
<dbReference type="Gene3D" id="1.10.443.10">
    <property type="entry name" value="Intergrase catalytic core"/>
    <property type="match status" value="1"/>
</dbReference>
<evidence type="ECO:0000256" key="6">
    <source>
        <dbReference type="PROSITE-ProRule" id="PRU01248"/>
    </source>
</evidence>
<dbReference type="AlphaFoldDB" id="A5N8Z9"/>
<feature type="domain" description="Tyr recombinase" evidence="7">
    <location>
        <begin position="175"/>
        <end position="364"/>
    </location>
</feature>
<evidence type="ECO:0000259" key="7">
    <source>
        <dbReference type="PROSITE" id="PS51898"/>
    </source>
</evidence>
<evidence type="ECO:0000256" key="3">
    <source>
        <dbReference type="ARBA" id="ARBA00022908"/>
    </source>
</evidence>
<dbReference type="Proteomes" id="UP000002411">
    <property type="component" value="Chromosome"/>
</dbReference>
<comment type="similarity">
    <text evidence="2">Belongs to the 'phage' integrase family.</text>
</comment>
<dbReference type="InterPro" id="IPR011010">
    <property type="entry name" value="DNA_brk_join_enz"/>
</dbReference>
<dbReference type="STRING" id="431943.CKL_1738"/>
<dbReference type="InterPro" id="IPR002104">
    <property type="entry name" value="Integrase_catalytic"/>
</dbReference>
<evidence type="ECO:0000256" key="5">
    <source>
        <dbReference type="ARBA" id="ARBA00023172"/>
    </source>
</evidence>
<dbReference type="InterPro" id="IPR010998">
    <property type="entry name" value="Integrase_recombinase_N"/>
</dbReference>
<dbReference type="Gene3D" id="1.10.150.130">
    <property type="match status" value="1"/>
</dbReference>